<dbReference type="AlphaFoldDB" id="A0A6J6PJD5"/>
<accession>A0A6J6PJD5</accession>
<reference evidence="1" key="1">
    <citation type="submission" date="2020-05" db="EMBL/GenBank/DDBJ databases">
        <authorList>
            <person name="Chiriac C."/>
            <person name="Salcher M."/>
            <person name="Ghai R."/>
            <person name="Kavagutti S V."/>
        </authorList>
    </citation>
    <scope>NUCLEOTIDE SEQUENCE</scope>
</reference>
<dbReference type="EMBL" id="CAEZXN010000019">
    <property type="protein sequence ID" value="CAB4696965.1"/>
    <property type="molecule type" value="Genomic_DNA"/>
</dbReference>
<organism evidence="1">
    <name type="scientific">freshwater metagenome</name>
    <dbReference type="NCBI Taxonomy" id="449393"/>
    <lineage>
        <taxon>unclassified sequences</taxon>
        <taxon>metagenomes</taxon>
        <taxon>ecological metagenomes</taxon>
    </lineage>
</organism>
<gene>
    <name evidence="1" type="ORF">UFOPK2423_00930</name>
</gene>
<proteinExistence type="predicted"/>
<name>A0A6J6PJD5_9ZZZZ</name>
<evidence type="ECO:0000313" key="1">
    <source>
        <dbReference type="EMBL" id="CAB4696965.1"/>
    </source>
</evidence>
<sequence>MRKLLALVLTGVLLILLGKWGYARVHDALVLPGCTITTEAEEFSLDSEQSANAATIAAVAYRRGIPERAIAVAFTAAQQESKLRNLDYGDRDSLGIFQQRPSQGWGDRASILDPARSTSRFYSALMAIPGWEKMPLAEAAQEVQRSAAGSAYEKWEGRALALTQALNDPSLIACRFHKFGTQVHTPAEDVISQASKEWGKIKATHTGRVIKISSWQRTRVALWFMTHANEYGVSQLKWNQMEWDRYGVKSKNANKVSTLTVTLQ</sequence>
<protein>
    <submittedName>
        <fullName evidence="1">Unannotated protein</fullName>
    </submittedName>
</protein>